<dbReference type="SMART" id="SM00854">
    <property type="entry name" value="PGA_cap"/>
    <property type="match status" value="1"/>
</dbReference>
<dbReference type="Pfam" id="PF09587">
    <property type="entry name" value="PGA_cap"/>
    <property type="match status" value="1"/>
</dbReference>
<reference evidence="5" key="1">
    <citation type="journal article" date="2019" name="Int. J. Syst. Evol. Microbiol.">
        <title>The Global Catalogue of Microorganisms (GCM) 10K type strain sequencing project: providing services to taxonomists for standard genome sequencing and annotation.</title>
        <authorList>
            <consortium name="The Broad Institute Genomics Platform"/>
            <consortium name="The Broad Institute Genome Sequencing Center for Infectious Disease"/>
            <person name="Wu L."/>
            <person name="Ma J."/>
        </authorList>
    </citation>
    <scope>NUCLEOTIDE SEQUENCE [LARGE SCALE GENOMIC DNA]</scope>
    <source>
        <strain evidence="5">CGMCC 1.12376</strain>
    </source>
</reference>
<dbReference type="PROSITE" id="PS51257">
    <property type="entry name" value="PROKAR_LIPOPROTEIN"/>
    <property type="match status" value="1"/>
</dbReference>
<dbReference type="PANTHER" id="PTHR33393:SF12">
    <property type="entry name" value="CAPSULE BIOSYNTHESIS PROTEIN CAPA"/>
    <property type="match status" value="1"/>
</dbReference>
<dbReference type="RefSeq" id="WP_251513667.1">
    <property type="nucleotide sequence ID" value="NZ_JAMBON010000012.1"/>
</dbReference>
<gene>
    <name evidence="4" type="ORF">ACFSBH_03305</name>
</gene>
<comment type="caution">
    <text evidence="4">The sequence shown here is derived from an EMBL/GenBank/DDBJ whole genome shotgun (WGS) entry which is preliminary data.</text>
</comment>
<keyword evidence="5" id="KW-1185">Reference proteome</keyword>
<evidence type="ECO:0000313" key="4">
    <source>
        <dbReference type="EMBL" id="MFD1606690.1"/>
    </source>
</evidence>
<comment type="similarity">
    <text evidence="1">Belongs to the CapA family.</text>
</comment>
<evidence type="ECO:0000256" key="2">
    <source>
        <dbReference type="SAM" id="SignalP"/>
    </source>
</evidence>
<proteinExistence type="inferred from homology"/>
<protein>
    <submittedName>
        <fullName evidence="4">CapA family protein</fullName>
    </submittedName>
</protein>
<evidence type="ECO:0000259" key="3">
    <source>
        <dbReference type="SMART" id="SM00854"/>
    </source>
</evidence>
<dbReference type="InterPro" id="IPR052169">
    <property type="entry name" value="CW_Biosynth-Accessory"/>
</dbReference>
<feature type="signal peptide" evidence="2">
    <location>
        <begin position="1"/>
        <end position="26"/>
    </location>
</feature>
<dbReference type="CDD" id="cd07381">
    <property type="entry name" value="MPP_CapA"/>
    <property type="match status" value="1"/>
</dbReference>
<feature type="domain" description="Capsule synthesis protein CapA" evidence="3">
    <location>
        <begin position="58"/>
        <end position="304"/>
    </location>
</feature>
<dbReference type="Gene3D" id="3.60.21.10">
    <property type="match status" value="1"/>
</dbReference>
<evidence type="ECO:0000256" key="1">
    <source>
        <dbReference type="ARBA" id="ARBA00005662"/>
    </source>
</evidence>
<dbReference type="EMBL" id="JBHUDE010000011">
    <property type="protein sequence ID" value="MFD1606690.1"/>
    <property type="molecule type" value="Genomic_DNA"/>
</dbReference>
<name>A0ABW4HN86_9BACI</name>
<dbReference type="SUPFAM" id="SSF56300">
    <property type="entry name" value="Metallo-dependent phosphatases"/>
    <property type="match status" value="1"/>
</dbReference>
<sequence>MKKLTVFHVSLVFCFISLLTSCGTSTTELIGTDESVVIKENRIVEKASIPVRSVKEITISSIGDVLIHQPVYIDAWTGSGYNFTPMLEKVKPYLSAATITIANQESMIGGEEFGLSSYPTFNSPVEIGAALKEVGVNAVNLANNHTLDRGEAVIQQAIRHWEQLGITYVGAYKDEEDCQDLRIIETDEGISVALLAYTYGTNGIPVPKGKDYLVNIIDKANMEEEIARAKEAADVIIMSLHFGNEYERLPNDFQKSLVQFAADQGVHAVIGHHPHVLQPADWIEGEEGNETLVIYSLGNFLSNQQTLYQRIGGIFTFTVKKTTFGDKEEIEIHSPTLLPTYVKFRSNWSDYEVVPMYTLSNEELAGASNHYSEIKKHMSQWMPELQFLEGE</sequence>
<organism evidence="4 5">
    <name type="scientific">Oceanobacillus luteolus</name>
    <dbReference type="NCBI Taxonomy" id="1274358"/>
    <lineage>
        <taxon>Bacteria</taxon>
        <taxon>Bacillati</taxon>
        <taxon>Bacillota</taxon>
        <taxon>Bacilli</taxon>
        <taxon>Bacillales</taxon>
        <taxon>Bacillaceae</taxon>
        <taxon>Oceanobacillus</taxon>
    </lineage>
</organism>
<evidence type="ECO:0000313" key="5">
    <source>
        <dbReference type="Proteomes" id="UP001597221"/>
    </source>
</evidence>
<dbReference type="InterPro" id="IPR029052">
    <property type="entry name" value="Metallo-depent_PP-like"/>
</dbReference>
<accession>A0ABW4HN86</accession>
<dbReference type="Proteomes" id="UP001597221">
    <property type="component" value="Unassembled WGS sequence"/>
</dbReference>
<dbReference type="InterPro" id="IPR019079">
    <property type="entry name" value="Capsule_synth_CapA"/>
</dbReference>
<dbReference type="PANTHER" id="PTHR33393">
    <property type="entry name" value="POLYGLUTAMINE SYNTHESIS ACCESSORY PROTEIN RV0574C-RELATED"/>
    <property type="match status" value="1"/>
</dbReference>
<keyword evidence="2" id="KW-0732">Signal</keyword>
<feature type="chain" id="PRO_5046912333" evidence="2">
    <location>
        <begin position="27"/>
        <end position="391"/>
    </location>
</feature>